<accession>A0A242W700</accession>
<protein>
    <recommendedName>
        <fullName evidence="1">ABC1 atypical kinase-like domain-containing protein</fullName>
    </recommendedName>
</protein>
<dbReference type="Proteomes" id="UP000195152">
    <property type="component" value="Unassembled WGS sequence"/>
</dbReference>
<organism evidence="2 3">
    <name type="scientific">Bacillus thuringiensis serovar mexicanensis</name>
    <dbReference type="NCBI Taxonomy" id="180868"/>
    <lineage>
        <taxon>Bacteria</taxon>
        <taxon>Bacillati</taxon>
        <taxon>Bacillota</taxon>
        <taxon>Bacilli</taxon>
        <taxon>Bacillales</taxon>
        <taxon>Bacillaceae</taxon>
        <taxon>Bacillus</taxon>
        <taxon>Bacillus cereus group</taxon>
    </lineage>
</organism>
<comment type="caution">
    <text evidence="2">The sequence shown here is derived from an EMBL/GenBank/DDBJ whole genome shotgun (WGS) entry which is preliminary data.</text>
</comment>
<reference evidence="2 3" key="1">
    <citation type="submission" date="2016-10" db="EMBL/GenBank/DDBJ databases">
        <title>Comparative genomics of Bacillus thuringiensis reveals a path to pathogens against multiple invertebrate hosts.</title>
        <authorList>
            <person name="Zheng J."/>
            <person name="Gao Q."/>
            <person name="Liu H."/>
            <person name="Peng D."/>
            <person name="Ruan L."/>
            <person name="Sun M."/>
        </authorList>
    </citation>
    <scope>NUCLEOTIDE SEQUENCE [LARGE SCALE GENOMIC DNA]</scope>
    <source>
        <strain evidence="2">BGSC 4AC1</strain>
    </source>
</reference>
<dbReference type="InterPro" id="IPR004147">
    <property type="entry name" value="ABC1_dom"/>
</dbReference>
<feature type="domain" description="ABC1 atypical kinase-like" evidence="1">
    <location>
        <begin position="67"/>
        <end position="157"/>
    </location>
</feature>
<dbReference type="Pfam" id="PF03109">
    <property type="entry name" value="ABC1"/>
    <property type="match status" value="1"/>
</dbReference>
<dbReference type="EMBL" id="NFCF01000073">
    <property type="protein sequence ID" value="OTW47932.1"/>
    <property type="molecule type" value="Genomic_DNA"/>
</dbReference>
<evidence type="ECO:0000313" key="3">
    <source>
        <dbReference type="Proteomes" id="UP000195152"/>
    </source>
</evidence>
<name>A0A242W700_BACTU</name>
<proteinExistence type="predicted"/>
<dbReference type="Gene3D" id="1.10.510.10">
    <property type="entry name" value="Transferase(Phosphotransferase) domain 1"/>
    <property type="match status" value="1"/>
</dbReference>
<dbReference type="RefSeq" id="WP_000879940.1">
    <property type="nucleotide sequence ID" value="NZ_NFCF01000073.1"/>
</dbReference>
<dbReference type="AlphaFoldDB" id="A0A242W700"/>
<dbReference type="SUPFAM" id="SSF56112">
    <property type="entry name" value="Protein kinase-like (PK-like)"/>
    <property type="match status" value="1"/>
</dbReference>
<dbReference type="InterPro" id="IPR011009">
    <property type="entry name" value="Kinase-like_dom_sf"/>
</dbReference>
<sequence length="211" mass="24608">MLAKKESLIHSSFKIENVDLTKLKKIGRGVEYTVYALSDELVLKISNGWHWQNSSKVLIDLQGLPFVPKVYECGDNGEYIVMQRIYGNTVFLYARGYSWFRVQYNYETHKRKTQEFIEGCAKRGWLPRDLYGGNIMISEEGDFWIVDFGLFLKVKNDVYSSKQFQNLLNQGQGIVDAYDRIQNTEKLLGAKTVMNICNQPYTKIFERENKK</sequence>
<evidence type="ECO:0000313" key="2">
    <source>
        <dbReference type="EMBL" id="OTW47932.1"/>
    </source>
</evidence>
<evidence type="ECO:0000259" key="1">
    <source>
        <dbReference type="Pfam" id="PF03109"/>
    </source>
</evidence>
<gene>
    <name evidence="2" type="ORF">BK699_12145</name>
</gene>